<dbReference type="InterPro" id="IPR001453">
    <property type="entry name" value="MoaB/Mog_dom"/>
</dbReference>
<evidence type="ECO:0000256" key="2">
    <source>
        <dbReference type="ARBA" id="ARBA00005046"/>
    </source>
</evidence>
<name>A0A8J3FBV1_9ACTN</name>
<dbReference type="Gene3D" id="2.40.340.10">
    <property type="entry name" value="MoeA, C-terminal, domain IV"/>
    <property type="match status" value="1"/>
</dbReference>
<keyword evidence="7" id="KW-0460">Magnesium</keyword>
<dbReference type="SUPFAM" id="SSF63867">
    <property type="entry name" value="MoeA C-terminal domain-like"/>
    <property type="match status" value="1"/>
</dbReference>
<evidence type="ECO:0000313" key="11">
    <source>
        <dbReference type="Proteomes" id="UP000649739"/>
    </source>
</evidence>
<dbReference type="InterPro" id="IPR036135">
    <property type="entry name" value="MoeA_linker/N_sf"/>
</dbReference>
<evidence type="ECO:0000256" key="8">
    <source>
        <dbReference type="SAM" id="MobiDB-lite"/>
    </source>
</evidence>
<reference evidence="10" key="1">
    <citation type="journal article" date="2014" name="Int. J. Syst. Evol. Microbiol.">
        <title>Complete genome sequence of Corynebacterium casei LMG S-19264T (=DSM 44701T), isolated from a smear-ripened cheese.</title>
        <authorList>
            <consortium name="US DOE Joint Genome Institute (JGI-PGF)"/>
            <person name="Walter F."/>
            <person name="Albersmeier A."/>
            <person name="Kalinowski J."/>
            <person name="Ruckert C."/>
        </authorList>
    </citation>
    <scope>NUCLEOTIDE SEQUENCE</scope>
    <source>
        <strain evidence="10">JCM 3090</strain>
    </source>
</reference>
<evidence type="ECO:0000256" key="5">
    <source>
        <dbReference type="ARBA" id="ARBA00023150"/>
    </source>
</evidence>
<keyword evidence="11" id="KW-1185">Reference proteome</keyword>
<comment type="caution">
    <text evidence="10">The sequence shown here is derived from an EMBL/GenBank/DDBJ whole genome shotgun (WGS) entry which is preliminary data.</text>
</comment>
<accession>A0A8J3FBV1</accession>
<dbReference type="Gene3D" id="2.170.190.11">
    <property type="entry name" value="Molybdopterin biosynthesis moea protein, domain 3"/>
    <property type="match status" value="1"/>
</dbReference>
<dbReference type="InterPro" id="IPR005110">
    <property type="entry name" value="MoeA_linker/N"/>
</dbReference>
<comment type="similarity">
    <text evidence="3 7">Belongs to the MoeA family.</text>
</comment>
<dbReference type="Pfam" id="PF03454">
    <property type="entry name" value="MoeA_C"/>
    <property type="match status" value="1"/>
</dbReference>
<organism evidence="10 11">
    <name type="scientific">Pilimelia anulata</name>
    <dbReference type="NCBI Taxonomy" id="53371"/>
    <lineage>
        <taxon>Bacteria</taxon>
        <taxon>Bacillati</taxon>
        <taxon>Actinomycetota</taxon>
        <taxon>Actinomycetes</taxon>
        <taxon>Micromonosporales</taxon>
        <taxon>Micromonosporaceae</taxon>
        <taxon>Pilimelia</taxon>
    </lineage>
</organism>
<dbReference type="SUPFAM" id="SSF53218">
    <property type="entry name" value="Molybdenum cofactor biosynthesis proteins"/>
    <property type="match status" value="1"/>
</dbReference>
<keyword evidence="7" id="KW-0808">Transferase</keyword>
<dbReference type="SUPFAM" id="SSF63882">
    <property type="entry name" value="MoeA N-terminal region -like"/>
    <property type="match status" value="2"/>
</dbReference>
<keyword evidence="5 7" id="KW-0501">Molybdenum cofactor biosynthesis</keyword>
<evidence type="ECO:0000313" key="10">
    <source>
        <dbReference type="EMBL" id="GGJ87425.1"/>
    </source>
</evidence>
<keyword evidence="4 7" id="KW-0500">Molybdenum</keyword>
<feature type="region of interest" description="Disordered" evidence="8">
    <location>
        <begin position="137"/>
        <end position="167"/>
    </location>
</feature>
<evidence type="ECO:0000256" key="6">
    <source>
        <dbReference type="ARBA" id="ARBA00047317"/>
    </source>
</evidence>
<dbReference type="Gene3D" id="3.90.105.10">
    <property type="entry name" value="Molybdopterin biosynthesis moea protein, domain 2"/>
    <property type="match status" value="1"/>
</dbReference>
<evidence type="ECO:0000256" key="1">
    <source>
        <dbReference type="ARBA" id="ARBA00002901"/>
    </source>
</evidence>
<dbReference type="Gene3D" id="3.40.980.10">
    <property type="entry name" value="MoaB/Mog-like domain"/>
    <property type="match status" value="1"/>
</dbReference>
<dbReference type="GO" id="GO:0005829">
    <property type="term" value="C:cytosol"/>
    <property type="evidence" value="ECO:0007669"/>
    <property type="project" value="TreeGrafter"/>
</dbReference>
<dbReference type="Pfam" id="PF03453">
    <property type="entry name" value="MoeA_N"/>
    <property type="match status" value="1"/>
</dbReference>
<evidence type="ECO:0000256" key="4">
    <source>
        <dbReference type="ARBA" id="ARBA00022505"/>
    </source>
</evidence>
<dbReference type="AlphaFoldDB" id="A0A8J3FBV1"/>
<dbReference type="UniPathway" id="UPA00344"/>
<reference evidence="10" key="2">
    <citation type="submission" date="2020-09" db="EMBL/GenBank/DDBJ databases">
        <authorList>
            <person name="Sun Q."/>
            <person name="Ohkuma M."/>
        </authorList>
    </citation>
    <scope>NUCLEOTIDE SEQUENCE</scope>
    <source>
        <strain evidence="10">JCM 3090</strain>
    </source>
</reference>
<evidence type="ECO:0000256" key="7">
    <source>
        <dbReference type="RuleBase" id="RU365090"/>
    </source>
</evidence>
<protein>
    <recommendedName>
        <fullName evidence="7">Molybdopterin molybdenumtransferase</fullName>
        <ecNumber evidence="7">2.10.1.1</ecNumber>
    </recommendedName>
</protein>
<dbReference type="InterPro" id="IPR038987">
    <property type="entry name" value="MoeA-like"/>
</dbReference>
<dbReference type="PANTHER" id="PTHR10192">
    <property type="entry name" value="MOLYBDOPTERIN BIOSYNTHESIS PROTEIN"/>
    <property type="match status" value="1"/>
</dbReference>
<dbReference type="GO" id="GO:0061599">
    <property type="term" value="F:molybdopterin molybdotransferase activity"/>
    <property type="evidence" value="ECO:0007669"/>
    <property type="project" value="UniProtKB-UniRule"/>
</dbReference>
<dbReference type="GO" id="GO:0006777">
    <property type="term" value="P:Mo-molybdopterin cofactor biosynthetic process"/>
    <property type="evidence" value="ECO:0007669"/>
    <property type="project" value="UniProtKB-UniRule"/>
</dbReference>
<evidence type="ECO:0000259" key="9">
    <source>
        <dbReference type="SMART" id="SM00852"/>
    </source>
</evidence>
<dbReference type="SMART" id="SM00852">
    <property type="entry name" value="MoCF_biosynth"/>
    <property type="match status" value="1"/>
</dbReference>
<dbReference type="EC" id="2.10.1.1" evidence="7"/>
<gene>
    <name evidence="10" type="ORF">GCM10010123_16270</name>
</gene>
<comment type="pathway">
    <text evidence="2 7">Cofactor biosynthesis; molybdopterin biosynthesis.</text>
</comment>
<dbReference type="Proteomes" id="UP000649739">
    <property type="component" value="Unassembled WGS sequence"/>
</dbReference>
<dbReference type="GO" id="GO:0046872">
    <property type="term" value="F:metal ion binding"/>
    <property type="evidence" value="ECO:0007669"/>
    <property type="project" value="UniProtKB-UniRule"/>
</dbReference>
<evidence type="ECO:0000256" key="3">
    <source>
        <dbReference type="ARBA" id="ARBA00010763"/>
    </source>
</evidence>
<comment type="function">
    <text evidence="1 7">Catalyzes the insertion of molybdate into adenylated molybdopterin with the concomitant release of AMP.</text>
</comment>
<dbReference type="PANTHER" id="PTHR10192:SF5">
    <property type="entry name" value="GEPHYRIN"/>
    <property type="match status" value="1"/>
</dbReference>
<dbReference type="EMBL" id="BMQB01000003">
    <property type="protein sequence ID" value="GGJ87425.1"/>
    <property type="molecule type" value="Genomic_DNA"/>
</dbReference>
<dbReference type="InterPro" id="IPR005111">
    <property type="entry name" value="MoeA_C_domain_IV"/>
</dbReference>
<sequence length="446" mass="44285">MDLPTEPPPDWAAARAAAHAAGAAAPRTARRLPLSAAFGGAVLAGALRARTDLPSFPTSAVDGYAVRGPAPWRLVGRVLAGHEPPPLTADGTTVEVATGAHVPPGTTAVLRYERTHRMSDTVTPHADALSDRLTGCIRGRSGHHERTRSPSPDPVPGDGGAAGDCRPAGEEARAGEVLLAAGTAVTPAVVALAAAAGHDELSVWPAPAVRVLVLGDELLAAGPATGVRLRDALGPALPGWLLALGAAPVPPAEPVPDTVDGHLAALRATLAAADVVCTTGGTMRGPADHLHAALRALGAVPLVAGVAVRPGGPMALYRVDPPGRPPAEQPTHDPADRPRFVAGLPGNPQAAVAALVTLVGPLLAGLRGLPLPPLPTAALAAAVPGRAGRTRLVPVRFDPATGAAVPVPHAGPAMLRGLAVAASYAAVPATGAAAGDRVPTAPLPGA</sequence>
<feature type="domain" description="MoaB/Mog" evidence="9">
    <location>
        <begin position="210"/>
        <end position="365"/>
    </location>
</feature>
<keyword evidence="7" id="KW-0479">Metal-binding</keyword>
<comment type="cofactor">
    <cofactor evidence="7">
        <name>Mg(2+)</name>
        <dbReference type="ChEBI" id="CHEBI:18420"/>
    </cofactor>
</comment>
<dbReference type="InterPro" id="IPR036688">
    <property type="entry name" value="MoeA_C_domain_IV_sf"/>
</dbReference>
<dbReference type="InterPro" id="IPR036425">
    <property type="entry name" value="MoaB/Mog-like_dom_sf"/>
</dbReference>
<comment type="catalytic activity">
    <reaction evidence="6">
        <text>adenylyl-molybdopterin + molybdate = Mo-molybdopterin + AMP + H(+)</text>
        <dbReference type="Rhea" id="RHEA:35047"/>
        <dbReference type="ChEBI" id="CHEBI:15378"/>
        <dbReference type="ChEBI" id="CHEBI:36264"/>
        <dbReference type="ChEBI" id="CHEBI:62727"/>
        <dbReference type="ChEBI" id="CHEBI:71302"/>
        <dbReference type="ChEBI" id="CHEBI:456215"/>
        <dbReference type="EC" id="2.10.1.1"/>
    </reaction>
</comment>
<proteinExistence type="inferred from homology"/>
<dbReference type="Pfam" id="PF00994">
    <property type="entry name" value="MoCF_biosynth"/>
    <property type="match status" value="1"/>
</dbReference>
<dbReference type="RefSeq" id="WP_189169467.1">
    <property type="nucleotide sequence ID" value="NZ_BMQB01000003.1"/>
</dbReference>